<dbReference type="Pfam" id="PF13344">
    <property type="entry name" value="Hydrolase_6"/>
    <property type="match status" value="1"/>
</dbReference>
<comment type="catalytic activity">
    <reaction evidence="6">
        <text>a 5'-end (N(7)-methyl 5'-triphosphoguanosine)-ribonucleoside in snRNA + S-adenosyl-L-methionine = a 5'-end (N(2),N(7)-dimethyl 5'-triphosphoguanosine)-ribonucleoside in snRNA + S-adenosyl-L-homocysteine + H(+)</text>
        <dbReference type="Rhea" id="RHEA:78471"/>
        <dbReference type="Rhea" id="RHEA-COMP:19085"/>
        <dbReference type="Rhea" id="RHEA-COMP:19087"/>
        <dbReference type="ChEBI" id="CHEBI:15378"/>
        <dbReference type="ChEBI" id="CHEBI:57856"/>
        <dbReference type="ChEBI" id="CHEBI:59789"/>
        <dbReference type="ChEBI" id="CHEBI:156461"/>
        <dbReference type="ChEBI" id="CHEBI:172880"/>
    </reaction>
    <physiologicalReaction direction="left-to-right" evidence="6">
        <dbReference type="Rhea" id="RHEA:78472"/>
    </physiologicalReaction>
</comment>
<comment type="catalytic activity">
    <reaction evidence="4">
        <text>a 5'-end (N(7)-methyl 5'-triphosphoguanosine)-ribonucleoside in snoRNA + S-adenosyl-L-methionine = a 5'-end (N(2),N(7)-dimethyl 5'-triphosphoguanosine)-ribonucleoside in snoRNA + S-adenosyl-L-homocysteine + H(+)</text>
        <dbReference type="Rhea" id="RHEA:78475"/>
        <dbReference type="Rhea" id="RHEA-COMP:19086"/>
        <dbReference type="Rhea" id="RHEA-COMP:19088"/>
        <dbReference type="ChEBI" id="CHEBI:15378"/>
        <dbReference type="ChEBI" id="CHEBI:57856"/>
        <dbReference type="ChEBI" id="CHEBI:59789"/>
        <dbReference type="ChEBI" id="CHEBI:156461"/>
        <dbReference type="ChEBI" id="CHEBI:172880"/>
    </reaction>
    <physiologicalReaction direction="left-to-right" evidence="4">
        <dbReference type="Rhea" id="RHEA:78476"/>
    </physiologicalReaction>
</comment>
<dbReference type="SUPFAM" id="SSF53335">
    <property type="entry name" value="S-adenosyl-L-methionine-dependent methyltransferases"/>
    <property type="match status" value="1"/>
</dbReference>
<evidence type="ECO:0000256" key="7">
    <source>
        <dbReference type="ARBA" id="ARBA00049790"/>
    </source>
</evidence>
<evidence type="ECO:0000256" key="2">
    <source>
        <dbReference type="ARBA" id="ARBA00025783"/>
    </source>
</evidence>
<comment type="catalytic activity">
    <reaction evidence="5">
        <text>a 5'-end (N(2),N(7)-dimethyl 5'-triphosphoguanosine)-ribonucleoside in snRNA + S-adenosyl-L-methionine = a 5'-end (N(2),N(2),N(7)-trimethyl 5'-triphosphoguanosine)-ribonucleoside in snRNA + S-adenosyl-L-homocysteine + H(+)</text>
        <dbReference type="Rhea" id="RHEA:78479"/>
        <dbReference type="Rhea" id="RHEA-COMP:19087"/>
        <dbReference type="Rhea" id="RHEA-COMP:19089"/>
        <dbReference type="ChEBI" id="CHEBI:15378"/>
        <dbReference type="ChEBI" id="CHEBI:57856"/>
        <dbReference type="ChEBI" id="CHEBI:59789"/>
        <dbReference type="ChEBI" id="CHEBI:167623"/>
        <dbReference type="ChEBI" id="CHEBI:172880"/>
    </reaction>
    <physiologicalReaction direction="left-to-right" evidence="5">
        <dbReference type="Rhea" id="RHEA:78480"/>
    </physiologicalReaction>
</comment>
<dbReference type="Pfam" id="PF09445">
    <property type="entry name" value="Methyltransf_15"/>
    <property type="match status" value="1"/>
</dbReference>
<comment type="catalytic activity">
    <reaction evidence="3">
        <text>a 5'-end (N(2),N(7)-dimethyl 5'-triphosphoguanosine)-ribonucleoside in snoRNA + S-adenosyl-L-methionine = a 5'-end (N(2),N(2),N(7)-trimethyl 5'-triphosphoguanosine)-ribonucleoside in snoRNA + S-adenosyl-L-homocysteine + H(+)</text>
        <dbReference type="Rhea" id="RHEA:78507"/>
        <dbReference type="Rhea" id="RHEA-COMP:19088"/>
        <dbReference type="Rhea" id="RHEA-COMP:19090"/>
        <dbReference type="ChEBI" id="CHEBI:15378"/>
        <dbReference type="ChEBI" id="CHEBI:57856"/>
        <dbReference type="ChEBI" id="CHEBI:59789"/>
        <dbReference type="ChEBI" id="CHEBI:167623"/>
        <dbReference type="ChEBI" id="CHEBI:172880"/>
    </reaction>
    <physiologicalReaction direction="left-to-right" evidence="3">
        <dbReference type="Rhea" id="RHEA:78508"/>
    </physiologicalReaction>
</comment>
<keyword evidence="9" id="KW-1185">Reference proteome</keyword>
<evidence type="ECO:0000256" key="6">
    <source>
        <dbReference type="ARBA" id="ARBA00049075"/>
    </source>
</evidence>
<organism evidence="8 9">
    <name type="scientific">Stylonychia lemnae</name>
    <name type="common">Ciliate</name>
    <dbReference type="NCBI Taxonomy" id="5949"/>
    <lineage>
        <taxon>Eukaryota</taxon>
        <taxon>Sar</taxon>
        <taxon>Alveolata</taxon>
        <taxon>Ciliophora</taxon>
        <taxon>Intramacronucleata</taxon>
        <taxon>Spirotrichea</taxon>
        <taxon>Stichotrichia</taxon>
        <taxon>Sporadotrichida</taxon>
        <taxon>Oxytrichidae</taxon>
        <taxon>Stylonychinae</taxon>
        <taxon>Stylonychia</taxon>
    </lineage>
</organism>
<dbReference type="GO" id="GO:0005634">
    <property type="term" value="C:nucleus"/>
    <property type="evidence" value="ECO:0007669"/>
    <property type="project" value="TreeGrafter"/>
</dbReference>
<dbReference type="Gene3D" id="3.40.50.150">
    <property type="entry name" value="Vaccinia Virus protein VP39"/>
    <property type="match status" value="1"/>
</dbReference>
<dbReference type="InterPro" id="IPR006353">
    <property type="entry name" value="HAD-SF_hydro_IIA_CECR5"/>
</dbReference>
<evidence type="ECO:0000256" key="4">
    <source>
        <dbReference type="ARBA" id="ARBA00048740"/>
    </source>
</evidence>
<evidence type="ECO:0000256" key="1">
    <source>
        <dbReference type="ARBA" id="ARBA00018517"/>
    </source>
</evidence>
<dbReference type="Proteomes" id="UP000039865">
    <property type="component" value="Unassembled WGS sequence"/>
</dbReference>
<name>A0A078APT2_STYLE</name>
<evidence type="ECO:0000313" key="8">
    <source>
        <dbReference type="EMBL" id="CDW83976.1"/>
    </source>
</evidence>
<dbReference type="InterPro" id="IPR036412">
    <property type="entry name" value="HAD-like_sf"/>
</dbReference>
<evidence type="ECO:0000256" key="3">
    <source>
        <dbReference type="ARBA" id="ARBA00047418"/>
    </source>
</evidence>
<dbReference type="SUPFAM" id="SSF56784">
    <property type="entry name" value="HAD-like"/>
    <property type="match status" value="1"/>
</dbReference>
<protein>
    <recommendedName>
        <fullName evidence="1">Trimethylguanosine synthase</fullName>
    </recommendedName>
    <alternativeName>
        <fullName evidence="7">Cap-specific guanine-N(2) methyltransferase</fullName>
    </alternativeName>
</protein>
<sequence>MKGIQTLQTKRFYSSLQSQKIKLPGILTDIDGVVYRGGHEIGNSRFVIKTIFNHKFNNKYIPFALLTNGGGIPENERAEYVNHVINLDNEPQGTRIIEGKDMILCHTPFKSENLLQENENKYVLVSGLGDMIKIAKNYGYKKAIDIEELMGLYPLLHPERRSDHQASYYAQRKQQVLERLNISEDQLKKELKFDAIFLWSDAIKLEANIQIFSDLLISKDGRLGESIRNKTDPQHVKLYLTNPDLIYADKFKLLRHGQGILINCLKLVFKQTYGMDFQYSQFGKPERVTFDYAEQVLRQKADKQGIEISDFYMIGDNPEGDIEGANRKGWNSILVKTGVHQHLDEFGKENKHEAKFLNIKTGMFGYGERQEDDGQQIKVERSDSSKRIYISNQTRPIGDIITESNFILDKNVSLTGLSDFEYEMDQKNVKWLISTQNFEDRIYSFRENSSEEQKEGEGVKNLKDKNVDYDSDAIKQLPPDLSDVEKFFRQKYFLFSKYDSGLFIDREGWYSITPEPIAAFMAYYMKNLQQSIIIDGCCGVGGNVIQFAMLENNKNCIATELDKDRAKYADYNCKKYKVNQKVDVTQGAFLELKISKYLDKVNPEKQVAFFFDPPWGGLDYKDVESKMKVNDFEPYPFKKTLIKAIEMSPNLMLKLPINMDIDDLIYEISDCYLRYNPRYLKNNGHQLNIQVIKFKQRFGETYSKDKYYTILFGNIVEDSLLRNIDEFLNKHNHKHTEEKHLQFGYILGNGRSGEFQLLSKADSLYVDFFKNDRQCHGREGLWQNLRIIQYFFPGFNLLYNYKPG</sequence>
<dbReference type="InParanoid" id="A0A078APT2"/>
<proteinExistence type="inferred from homology"/>
<accession>A0A078APT2</accession>
<dbReference type="PANTHER" id="PTHR14741:SF32">
    <property type="entry name" value="TRIMETHYLGUANOSINE SYNTHASE"/>
    <property type="match status" value="1"/>
</dbReference>
<dbReference type="OrthoDB" id="10251048at2759"/>
<evidence type="ECO:0000313" key="9">
    <source>
        <dbReference type="Proteomes" id="UP000039865"/>
    </source>
</evidence>
<dbReference type="InterPro" id="IPR006357">
    <property type="entry name" value="HAD-SF_hydro_IIA"/>
</dbReference>
<dbReference type="AlphaFoldDB" id="A0A078APT2"/>
<dbReference type="GO" id="GO:0071164">
    <property type="term" value="F:RNA cap trimethylguanosine synthase activity"/>
    <property type="evidence" value="ECO:0007669"/>
    <property type="project" value="TreeGrafter"/>
</dbReference>
<dbReference type="InterPro" id="IPR023214">
    <property type="entry name" value="HAD_sf"/>
</dbReference>
<evidence type="ECO:0000256" key="5">
    <source>
        <dbReference type="ARBA" id="ARBA00048763"/>
    </source>
</evidence>
<dbReference type="PANTHER" id="PTHR14741">
    <property type="entry name" value="S-ADENOSYLMETHIONINE-DEPENDENT METHYLTRANSFERASE RELATED"/>
    <property type="match status" value="1"/>
</dbReference>
<dbReference type="NCBIfam" id="TIGR01456">
    <property type="entry name" value="CECR5"/>
    <property type="match status" value="1"/>
</dbReference>
<comment type="similarity">
    <text evidence="2">Belongs to the methyltransferase superfamily. Trimethylguanosine synthase family.</text>
</comment>
<dbReference type="Pfam" id="PF13242">
    <property type="entry name" value="Hydrolase_like"/>
    <property type="match status" value="1"/>
</dbReference>
<dbReference type="Gene3D" id="3.40.50.1000">
    <property type="entry name" value="HAD superfamily/HAD-like"/>
    <property type="match status" value="2"/>
</dbReference>
<dbReference type="InterPro" id="IPR019012">
    <property type="entry name" value="RNA_cap_Gua-N2-MeTrfase"/>
</dbReference>
<dbReference type="InterPro" id="IPR029063">
    <property type="entry name" value="SAM-dependent_MTases_sf"/>
</dbReference>
<gene>
    <name evidence="8" type="primary">Contig10362.g11057</name>
    <name evidence="8" type="ORF">STYLEM_13031</name>
</gene>
<dbReference type="NCBIfam" id="TIGR01460">
    <property type="entry name" value="HAD-SF-IIA"/>
    <property type="match status" value="1"/>
</dbReference>
<dbReference type="EMBL" id="CCKQ01012362">
    <property type="protein sequence ID" value="CDW83976.1"/>
    <property type="molecule type" value="Genomic_DNA"/>
</dbReference>
<reference evidence="8 9" key="1">
    <citation type="submission" date="2014-06" db="EMBL/GenBank/DDBJ databases">
        <authorList>
            <person name="Swart Estienne"/>
        </authorList>
    </citation>
    <scope>NUCLEOTIDE SEQUENCE [LARGE SCALE GENOMIC DNA]</scope>
    <source>
        <strain evidence="8 9">130c</strain>
    </source>
</reference>